<evidence type="ECO:0000313" key="4">
    <source>
        <dbReference type="Proteomes" id="UP001342314"/>
    </source>
</evidence>
<dbReference type="Proteomes" id="UP001342314">
    <property type="component" value="Unassembled WGS sequence"/>
</dbReference>
<proteinExistence type="predicted"/>
<feature type="compositionally biased region" description="Low complexity" evidence="1">
    <location>
        <begin position="296"/>
        <end position="317"/>
    </location>
</feature>
<dbReference type="EMBL" id="BQKY01000015">
    <property type="protein sequence ID" value="GJN93938.1"/>
    <property type="molecule type" value="Genomic_DNA"/>
</dbReference>
<feature type="region of interest" description="Disordered" evidence="1">
    <location>
        <begin position="256"/>
        <end position="327"/>
    </location>
</feature>
<dbReference type="Gene3D" id="3.40.50.1820">
    <property type="entry name" value="alpha/beta hydrolase"/>
    <property type="match status" value="2"/>
</dbReference>
<feature type="compositionally biased region" description="Basic and acidic residues" evidence="1">
    <location>
        <begin position="380"/>
        <end position="389"/>
    </location>
</feature>
<gene>
    <name evidence="3" type="ORF">Rhopal_006997-T1</name>
</gene>
<evidence type="ECO:0000313" key="3">
    <source>
        <dbReference type="EMBL" id="GJN93938.1"/>
    </source>
</evidence>
<dbReference type="InterPro" id="IPR029058">
    <property type="entry name" value="AB_hydrolase_fold"/>
</dbReference>
<protein>
    <recommendedName>
        <fullName evidence="2">Carboxylesterase type B domain-containing protein</fullName>
    </recommendedName>
</protein>
<feature type="region of interest" description="Disordered" evidence="1">
    <location>
        <begin position="619"/>
        <end position="647"/>
    </location>
</feature>
<dbReference type="Pfam" id="PF00135">
    <property type="entry name" value="COesterase"/>
    <property type="match status" value="1"/>
</dbReference>
<accession>A0AAV5GZL9</accession>
<keyword evidence="4" id="KW-1185">Reference proteome</keyword>
<sequence>MRTSPLRVPALLCVVPLTVAAVLAWPLLALASVPLQLHRVNPRAPILPSFPPLLSEPLRAFHLVHHALLVLYDLWSASIFSLVLDCLTKRVLILGGRDSAHIVRENLVYLEPAAPHYPDAKRLDVYLAARTTPGADEWGVLRPVVLLLAAPSYRLAGLKSFPGPTIALRLRQLGYCVVVPALTPFDPSDPRVQEGKAIERMVAETRECLKWIAQNVERYGGDAEKVVLMGYGAGAHVASLTLIQSAVVAARETYHMKQQVRDKARRKKEERLSVDPEGGASSGTGTPKKHPGDTRPPATVSTFPSSSASTSPRLHSSYTSAARHTVHAHSPAYQHLHEQLPATYSDSAPSSDADDIEALLRASRTGAQEVATELKWAAGDGKRSRKAVEDSDDEGEGARAREGASLPLGVRACPLWTLSSVLTTPLHAPSPAHVPALKPASDEPEARGESLARCTIGRGKKARERRLAIRAVVVVGGVYDVVRQIRWEADWGMEKISSLSRVCESPTRDILQACPSHLLYAASPLLTSSPSTASNSPSSLLPSSFLILHGGRDPLVPFSQATLLRNLLVGTGLESENVRLRLCKEERGWGSLASLMHHTRYSPLVTREIENLVADACADKDESEDDEASVIERGRTGRGEEYELVSM</sequence>
<evidence type="ECO:0000256" key="1">
    <source>
        <dbReference type="SAM" id="MobiDB-lite"/>
    </source>
</evidence>
<dbReference type="AlphaFoldDB" id="A0AAV5GZL9"/>
<comment type="caution">
    <text evidence="3">The sequence shown here is derived from an EMBL/GenBank/DDBJ whole genome shotgun (WGS) entry which is preliminary data.</text>
</comment>
<feature type="compositionally biased region" description="Basic and acidic residues" evidence="1">
    <location>
        <begin position="630"/>
        <end position="641"/>
    </location>
</feature>
<feature type="domain" description="Carboxylesterase type B" evidence="2">
    <location>
        <begin position="207"/>
        <end position="244"/>
    </location>
</feature>
<dbReference type="SUPFAM" id="SSF53474">
    <property type="entry name" value="alpha/beta-Hydrolases"/>
    <property type="match status" value="1"/>
</dbReference>
<evidence type="ECO:0000259" key="2">
    <source>
        <dbReference type="Pfam" id="PF00135"/>
    </source>
</evidence>
<reference evidence="3 4" key="1">
    <citation type="submission" date="2021-12" db="EMBL/GenBank/DDBJ databases">
        <title>High titer production of polyol ester of fatty acids by Rhodotorula paludigena BS15 towards product separation-free biomass refinery.</title>
        <authorList>
            <person name="Mano J."/>
            <person name="Ono H."/>
            <person name="Tanaka T."/>
            <person name="Naito K."/>
            <person name="Sushida H."/>
            <person name="Ike M."/>
            <person name="Tokuyasu K."/>
            <person name="Kitaoka M."/>
        </authorList>
    </citation>
    <scope>NUCLEOTIDE SEQUENCE [LARGE SCALE GENOMIC DNA]</scope>
    <source>
        <strain evidence="3 4">BS15</strain>
    </source>
</reference>
<name>A0AAV5GZL9_9BASI</name>
<organism evidence="3 4">
    <name type="scientific">Rhodotorula paludigena</name>
    <dbReference type="NCBI Taxonomy" id="86838"/>
    <lineage>
        <taxon>Eukaryota</taxon>
        <taxon>Fungi</taxon>
        <taxon>Dikarya</taxon>
        <taxon>Basidiomycota</taxon>
        <taxon>Pucciniomycotina</taxon>
        <taxon>Microbotryomycetes</taxon>
        <taxon>Sporidiobolales</taxon>
        <taxon>Sporidiobolaceae</taxon>
        <taxon>Rhodotorula</taxon>
    </lineage>
</organism>
<feature type="region of interest" description="Disordered" evidence="1">
    <location>
        <begin position="378"/>
        <end position="403"/>
    </location>
</feature>
<dbReference type="InterPro" id="IPR002018">
    <property type="entry name" value="CarbesteraseB"/>
</dbReference>
<feature type="compositionally biased region" description="Basic and acidic residues" evidence="1">
    <location>
        <begin position="256"/>
        <end position="274"/>
    </location>
</feature>